<name>A0A4S4C1V8_9BACL</name>
<feature type="transmembrane region" description="Helical" evidence="1">
    <location>
        <begin position="49"/>
        <end position="71"/>
    </location>
</feature>
<keyword evidence="1" id="KW-0812">Transmembrane</keyword>
<accession>A0A4S4C1V8</accession>
<dbReference type="EMBL" id="SSOB01000013">
    <property type="protein sequence ID" value="THF79539.1"/>
    <property type="molecule type" value="Genomic_DNA"/>
</dbReference>
<keyword evidence="1" id="KW-1133">Transmembrane helix</keyword>
<proteinExistence type="predicted"/>
<gene>
    <name evidence="2" type="ORF">E6C55_12210</name>
</gene>
<protein>
    <submittedName>
        <fullName evidence="2">Uncharacterized protein</fullName>
    </submittedName>
</protein>
<evidence type="ECO:0000313" key="3">
    <source>
        <dbReference type="Proteomes" id="UP000310636"/>
    </source>
</evidence>
<reference evidence="2 3" key="1">
    <citation type="submission" date="2019-04" db="EMBL/GenBank/DDBJ databases">
        <title>Cohnella sp. nov. isolated from preserved vegetables.</title>
        <authorList>
            <person name="Lin S.-Y."/>
            <person name="Hung M.-H."/>
            <person name="Young C.-C."/>
        </authorList>
    </citation>
    <scope>NUCLEOTIDE SEQUENCE [LARGE SCALE GENOMIC DNA]</scope>
    <source>
        <strain evidence="2 3">CC-MHH1044</strain>
    </source>
</reference>
<feature type="transmembrane region" description="Helical" evidence="1">
    <location>
        <begin position="20"/>
        <end position="43"/>
    </location>
</feature>
<comment type="caution">
    <text evidence="2">The sequence shown here is derived from an EMBL/GenBank/DDBJ whole genome shotgun (WGS) entry which is preliminary data.</text>
</comment>
<dbReference type="Proteomes" id="UP000310636">
    <property type="component" value="Unassembled WGS sequence"/>
</dbReference>
<keyword evidence="3" id="KW-1185">Reference proteome</keyword>
<sequence length="87" mass="10016">MQPFLNRWQVRREQGKQKFVLRYGFLAIGVSAVVLFSIFDVVFNGNISFTYLLGRLVMFPSVGAIVAGLLWERNEKKYAKLLTDSQK</sequence>
<dbReference type="RefSeq" id="WP_136370075.1">
    <property type="nucleotide sequence ID" value="NZ_SSOB01000013.1"/>
</dbReference>
<organism evidence="2 3">
    <name type="scientific">Cohnella fermenti</name>
    <dbReference type="NCBI Taxonomy" id="2565925"/>
    <lineage>
        <taxon>Bacteria</taxon>
        <taxon>Bacillati</taxon>
        <taxon>Bacillota</taxon>
        <taxon>Bacilli</taxon>
        <taxon>Bacillales</taxon>
        <taxon>Paenibacillaceae</taxon>
        <taxon>Cohnella</taxon>
    </lineage>
</organism>
<dbReference type="AlphaFoldDB" id="A0A4S4C1V8"/>
<dbReference type="OrthoDB" id="2970479at2"/>
<keyword evidence="1" id="KW-0472">Membrane</keyword>
<evidence type="ECO:0000256" key="1">
    <source>
        <dbReference type="SAM" id="Phobius"/>
    </source>
</evidence>
<evidence type="ECO:0000313" key="2">
    <source>
        <dbReference type="EMBL" id="THF79539.1"/>
    </source>
</evidence>